<feature type="compositionally biased region" description="Low complexity" evidence="5">
    <location>
        <begin position="13"/>
        <end position="25"/>
    </location>
</feature>
<feature type="transmembrane region" description="Helical" evidence="6">
    <location>
        <begin position="192"/>
        <end position="216"/>
    </location>
</feature>
<dbReference type="OrthoDB" id="654191at2759"/>
<feature type="compositionally biased region" description="Basic and acidic residues" evidence="5">
    <location>
        <begin position="1"/>
        <end position="12"/>
    </location>
</feature>
<feature type="domain" description="RING-type" evidence="7">
    <location>
        <begin position="91"/>
        <end position="131"/>
    </location>
</feature>
<keyword evidence="6" id="KW-0472">Membrane</keyword>
<dbReference type="InParanoid" id="A0A0V0Q9U8"/>
<name>A0A0V0Q9U8_PSEPJ</name>
<dbReference type="SUPFAM" id="SSF57850">
    <property type="entry name" value="RING/U-box"/>
    <property type="match status" value="1"/>
</dbReference>
<dbReference type="PANTHER" id="PTHR23327:SF51">
    <property type="entry name" value="TRANSCRIPTIONAL REGULATOR OF YEAST FORM ADHERENCE 3"/>
    <property type="match status" value="1"/>
</dbReference>
<dbReference type="PROSITE" id="PS50089">
    <property type="entry name" value="ZF_RING_2"/>
    <property type="match status" value="1"/>
</dbReference>
<dbReference type="PROSITE" id="PS00518">
    <property type="entry name" value="ZF_RING_1"/>
    <property type="match status" value="1"/>
</dbReference>
<evidence type="ECO:0000313" key="8">
    <source>
        <dbReference type="EMBL" id="KRW98836.1"/>
    </source>
</evidence>
<accession>A0A0V0Q9U8</accession>
<evidence type="ECO:0000256" key="6">
    <source>
        <dbReference type="SAM" id="Phobius"/>
    </source>
</evidence>
<keyword evidence="3" id="KW-0862">Zinc</keyword>
<dbReference type="GO" id="GO:0008270">
    <property type="term" value="F:zinc ion binding"/>
    <property type="evidence" value="ECO:0007669"/>
    <property type="project" value="UniProtKB-KW"/>
</dbReference>
<keyword evidence="9" id="KW-1185">Reference proteome</keyword>
<evidence type="ECO:0000256" key="4">
    <source>
        <dbReference type="PROSITE-ProRule" id="PRU00175"/>
    </source>
</evidence>
<dbReference type="Gene3D" id="3.30.40.10">
    <property type="entry name" value="Zinc/RING finger domain, C3HC4 (zinc finger)"/>
    <property type="match status" value="1"/>
</dbReference>
<comment type="caution">
    <text evidence="8">The sequence shown here is derived from an EMBL/GenBank/DDBJ whole genome shotgun (WGS) entry which is preliminary data.</text>
</comment>
<dbReference type="InterPro" id="IPR013083">
    <property type="entry name" value="Znf_RING/FYVE/PHD"/>
</dbReference>
<dbReference type="InterPro" id="IPR001841">
    <property type="entry name" value="Znf_RING"/>
</dbReference>
<feature type="region of interest" description="Disordered" evidence="5">
    <location>
        <begin position="1"/>
        <end position="39"/>
    </location>
</feature>
<evidence type="ECO:0000256" key="1">
    <source>
        <dbReference type="ARBA" id="ARBA00022723"/>
    </source>
</evidence>
<sequence length="293" mass="35103">MDQEKYKEKQKQQDQNLNSEQQSSEQQEKTPEQDNQYYVNQVIPREKIDQMEQEQKKIMMKRSKSIQENKQLQQFYKKEIDKQLESPNFDCAVCLQTLIRPITLICGHNFCEECIKNSTFTTLKQQCPVCRRFILVNIKVLKVNLLLDQIIKYQFKYNVAYQERVFQLVQYKCQKKSMNKIKRYFHKLGKKLLILLTFICKMAPNITFILFLWFLFYARKSIQKLDIKKIEISIQQSFQKLLNAMKSNQNQDIGQIEGSSLNNNLDLQNIIFSKLIKYMFTNYIRLSLPILQN</sequence>
<dbReference type="SMART" id="SM00184">
    <property type="entry name" value="RING"/>
    <property type="match status" value="1"/>
</dbReference>
<dbReference type="Pfam" id="PF13920">
    <property type="entry name" value="zf-C3HC4_3"/>
    <property type="match status" value="1"/>
</dbReference>
<gene>
    <name evidence="8" type="ORF">PPERSA_00425</name>
</gene>
<reference evidence="8 9" key="1">
    <citation type="journal article" date="2015" name="Sci. Rep.">
        <title>Genome of the facultative scuticociliatosis pathogen Pseudocohnilembus persalinus provides insight into its virulence through horizontal gene transfer.</title>
        <authorList>
            <person name="Xiong J."/>
            <person name="Wang G."/>
            <person name="Cheng J."/>
            <person name="Tian M."/>
            <person name="Pan X."/>
            <person name="Warren A."/>
            <person name="Jiang C."/>
            <person name="Yuan D."/>
            <person name="Miao W."/>
        </authorList>
    </citation>
    <scope>NUCLEOTIDE SEQUENCE [LARGE SCALE GENOMIC DNA]</scope>
    <source>
        <strain evidence="8">36N120E</strain>
    </source>
</reference>
<evidence type="ECO:0000259" key="7">
    <source>
        <dbReference type="PROSITE" id="PS50089"/>
    </source>
</evidence>
<protein>
    <recommendedName>
        <fullName evidence="7">RING-type domain-containing protein</fullName>
    </recommendedName>
</protein>
<keyword evidence="2 4" id="KW-0863">Zinc-finger</keyword>
<dbReference type="Proteomes" id="UP000054937">
    <property type="component" value="Unassembled WGS sequence"/>
</dbReference>
<proteinExistence type="predicted"/>
<dbReference type="EMBL" id="LDAU01000228">
    <property type="protein sequence ID" value="KRW98836.1"/>
    <property type="molecule type" value="Genomic_DNA"/>
</dbReference>
<keyword evidence="6" id="KW-1133">Transmembrane helix</keyword>
<evidence type="ECO:0000256" key="2">
    <source>
        <dbReference type="ARBA" id="ARBA00022771"/>
    </source>
</evidence>
<dbReference type="AlphaFoldDB" id="A0A0V0Q9U8"/>
<dbReference type="PANTHER" id="PTHR23327">
    <property type="entry name" value="RING FINGER PROTEIN 127"/>
    <property type="match status" value="1"/>
</dbReference>
<evidence type="ECO:0000313" key="9">
    <source>
        <dbReference type="Proteomes" id="UP000054937"/>
    </source>
</evidence>
<dbReference type="OMA" id="KMAPNIT"/>
<organism evidence="8 9">
    <name type="scientific">Pseudocohnilembus persalinus</name>
    <name type="common">Ciliate</name>
    <dbReference type="NCBI Taxonomy" id="266149"/>
    <lineage>
        <taxon>Eukaryota</taxon>
        <taxon>Sar</taxon>
        <taxon>Alveolata</taxon>
        <taxon>Ciliophora</taxon>
        <taxon>Intramacronucleata</taxon>
        <taxon>Oligohymenophorea</taxon>
        <taxon>Scuticociliatia</taxon>
        <taxon>Philasterida</taxon>
        <taxon>Pseudocohnilembidae</taxon>
        <taxon>Pseudocohnilembus</taxon>
    </lineage>
</organism>
<keyword evidence="6" id="KW-0812">Transmembrane</keyword>
<evidence type="ECO:0000256" key="3">
    <source>
        <dbReference type="ARBA" id="ARBA00022833"/>
    </source>
</evidence>
<keyword evidence="1" id="KW-0479">Metal-binding</keyword>
<evidence type="ECO:0000256" key="5">
    <source>
        <dbReference type="SAM" id="MobiDB-lite"/>
    </source>
</evidence>
<dbReference type="InterPro" id="IPR017907">
    <property type="entry name" value="Znf_RING_CS"/>
</dbReference>